<dbReference type="RefSeq" id="XP_068355982.1">
    <property type="nucleotide sequence ID" value="XM_068507052.1"/>
</dbReference>
<keyword evidence="1" id="KW-0175">Coiled coil</keyword>
<feature type="coiled-coil region" evidence="1">
    <location>
        <begin position="214"/>
        <end position="270"/>
    </location>
</feature>
<comment type="caution">
    <text evidence="2">The sequence shown here is derived from an EMBL/GenBank/DDBJ whole genome shotgun (WGS) entry which is preliminary data.</text>
</comment>
<feature type="coiled-coil region" evidence="1">
    <location>
        <begin position="458"/>
        <end position="485"/>
    </location>
</feature>
<sequence length="631" mass="72246">MPFIVIKPLYKSQTDNSFIVNTRNSIKNNSVLSNTLNNGLDDSLNHSSFIEYVDDKENDLFDELSNSVRAFFDQMGIVFDTDWSKTPLLQGLEDIANCVNNALLEYKEMAQNIEYLERQARVDKIKIEEFQKGDLKVTSLNAEIFELKMRIKEKEKEIEELKEIPDPYPLRDALLKLGQMFALKYKMNFNCDQETDCDEIIDTFENIIKEGPKIESETEKIEKVINKLKKITKIEDQNLDEQLLKADQAVSEIIQENENLKQQILLATQKLETSLIKAKVDIPKEKNLDAFVEALDTKILSLINLLKKKTRDFANDQIEYKGYLTKIHYILSNKEVEDNPDQICKTIINNLKKWKNDMEDKDQTIQNKESEVKAQALKLSRFLKFIKKLIEIDFTEYDGIETYQFAIQNEINSLRGKNELLNIKINEINKHLNTYSEKLNFDPNDSVISKIELIINQFNDQNSLIAGLEEENENIRKTLVATTNSLGRLLPTATIVSWETKIDDLMKIADSLAISPDASKPVIQKEKVNEILGYSEGDAEANLRAIAVRIKINDSSMKVMNQFNNAFHEISNSLRSSQGNGFASLMGSVAKMSSLFSGLNPSLADQITYSFLSQSVSLVEAMSRHILDFHQ</sequence>
<dbReference type="VEuPathDB" id="TrichDB:TRFO_29919"/>
<proteinExistence type="predicted"/>
<gene>
    <name evidence="2" type="ORF">TRFO_29919</name>
</gene>
<protein>
    <submittedName>
        <fullName evidence="2">Uncharacterized protein</fullName>
    </submittedName>
</protein>
<accession>A0A1J4JZC3</accession>
<dbReference type="AlphaFoldDB" id="A0A1J4JZC3"/>
<feature type="coiled-coil region" evidence="1">
    <location>
        <begin position="99"/>
        <end position="164"/>
    </location>
</feature>
<evidence type="ECO:0000313" key="3">
    <source>
        <dbReference type="Proteomes" id="UP000179807"/>
    </source>
</evidence>
<keyword evidence="3" id="KW-1185">Reference proteome</keyword>
<evidence type="ECO:0000313" key="2">
    <source>
        <dbReference type="EMBL" id="OHT02846.1"/>
    </source>
</evidence>
<reference evidence="2" key="1">
    <citation type="submission" date="2016-10" db="EMBL/GenBank/DDBJ databases">
        <authorList>
            <person name="Benchimol M."/>
            <person name="Almeida L.G."/>
            <person name="Vasconcelos A.T."/>
            <person name="Perreira-Neves A."/>
            <person name="Rosa I.A."/>
            <person name="Tasca T."/>
            <person name="Bogo M.R."/>
            <person name="de Souza W."/>
        </authorList>
    </citation>
    <scope>NUCLEOTIDE SEQUENCE [LARGE SCALE GENOMIC DNA]</scope>
    <source>
        <strain evidence="2">K</strain>
    </source>
</reference>
<dbReference type="GeneID" id="94841756"/>
<dbReference type="Proteomes" id="UP000179807">
    <property type="component" value="Unassembled WGS sequence"/>
</dbReference>
<organism evidence="2 3">
    <name type="scientific">Tritrichomonas foetus</name>
    <dbReference type="NCBI Taxonomy" id="1144522"/>
    <lineage>
        <taxon>Eukaryota</taxon>
        <taxon>Metamonada</taxon>
        <taxon>Parabasalia</taxon>
        <taxon>Tritrichomonadida</taxon>
        <taxon>Tritrichomonadidae</taxon>
        <taxon>Tritrichomonas</taxon>
    </lineage>
</organism>
<name>A0A1J4JZC3_9EUKA</name>
<dbReference type="EMBL" id="MLAK01000850">
    <property type="protein sequence ID" value="OHT02846.1"/>
    <property type="molecule type" value="Genomic_DNA"/>
</dbReference>
<evidence type="ECO:0000256" key="1">
    <source>
        <dbReference type="SAM" id="Coils"/>
    </source>
</evidence>